<proteinExistence type="predicted"/>
<dbReference type="Proteomes" id="UP000244811">
    <property type="component" value="Chromosome 1"/>
</dbReference>
<protein>
    <submittedName>
        <fullName evidence="1">Uncharacterized protein</fullName>
    </submittedName>
</protein>
<sequence length="145" mass="16619">MAEAKESSVTFQRVRNWMRIKSDCVYFNSKKELDRILVLSRIANYNIPEDYTNGVNDEGLIECTGYVKNCKYIYFGNLTNFTPRDDLKSLLVPLDLLNNNAFNGDTSSIKSLANLLEAIEGVDKVVLCTNDNETWISHHKLLKYN</sequence>
<evidence type="ECO:0000313" key="2">
    <source>
        <dbReference type="Proteomes" id="UP000244811"/>
    </source>
</evidence>
<gene>
    <name evidence="1" type="ORF">MACK_003283</name>
</gene>
<name>A0A976SIF0_THEOR</name>
<dbReference type="AlphaFoldDB" id="A0A976SIF0"/>
<accession>A0A976SIF0</accession>
<evidence type="ECO:0000313" key="1">
    <source>
        <dbReference type="EMBL" id="UVC49448.1"/>
    </source>
</evidence>
<organism evidence="1 2">
    <name type="scientific">Theileria orientalis</name>
    <dbReference type="NCBI Taxonomy" id="68886"/>
    <lineage>
        <taxon>Eukaryota</taxon>
        <taxon>Sar</taxon>
        <taxon>Alveolata</taxon>
        <taxon>Apicomplexa</taxon>
        <taxon>Aconoidasida</taxon>
        <taxon>Piroplasmida</taxon>
        <taxon>Theileriidae</taxon>
        <taxon>Theileria</taxon>
    </lineage>
</organism>
<reference evidence="1" key="1">
    <citation type="submission" date="2022-07" db="EMBL/GenBank/DDBJ databases">
        <title>Evaluation of T. orientalis genome assembly methods using nanopore sequencing and analysis of variation between genomes.</title>
        <authorList>
            <person name="Yam J."/>
            <person name="Micallef M.L."/>
            <person name="Liu M."/>
            <person name="Djordjevic S.P."/>
            <person name="Bogema D.R."/>
            <person name="Jenkins C."/>
        </authorList>
    </citation>
    <scope>NUCLEOTIDE SEQUENCE</scope>
    <source>
        <strain evidence="1">Goon Nure</strain>
    </source>
</reference>
<dbReference type="EMBL" id="CP056069">
    <property type="protein sequence ID" value="UVC49448.1"/>
    <property type="molecule type" value="Genomic_DNA"/>
</dbReference>